<evidence type="ECO:0000256" key="2">
    <source>
        <dbReference type="ARBA" id="ARBA00008874"/>
    </source>
</evidence>
<keyword evidence="4" id="KW-0479">Metal-binding</keyword>
<dbReference type="FunFam" id="1.10.510.10:FF:000768">
    <property type="entry name" value="Non-specific serine/threonine protein kinase"/>
    <property type="match status" value="1"/>
</dbReference>
<dbReference type="PANTHER" id="PTHR45832">
    <property type="entry name" value="SERINE/THREONINE-PROTEIN KINASE SAMKA-RELATED-RELATED"/>
    <property type="match status" value="1"/>
</dbReference>
<dbReference type="InterPro" id="IPR000095">
    <property type="entry name" value="CRIB_dom"/>
</dbReference>
<evidence type="ECO:0000259" key="10">
    <source>
        <dbReference type="PROSITE" id="PS50011"/>
    </source>
</evidence>
<name>A0A8H7BH48_9FUNG</name>
<keyword evidence="3" id="KW-0808">Transferase</keyword>
<keyword evidence="13" id="KW-1185">Reference proteome</keyword>
<dbReference type="GO" id="GO:0046872">
    <property type="term" value="F:metal ion binding"/>
    <property type="evidence" value="ECO:0007669"/>
    <property type="project" value="UniProtKB-KW"/>
</dbReference>
<evidence type="ECO:0000256" key="5">
    <source>
        <dbReference type="ARBA" id="ARBA00022741"/>
    </source>
</evidence>
<dbReference type="Proteomes" id="UP000605846">
    <property type="component" value="Unassembled WGS sequence"/>
</dbReference>
<gene>
    <name evidence="12" type="primary">PAK1_1</name>
    <name evidence="12" type="ORF">EC973_003536</name>
</gene>
<evidence type="ECO:0000313" key="13">
    <source>
        <dbReference type="Proteomes" id="UP000605846"/>
    </source>
</evidence>
<dbReference type="GO" id="GO:0005524">
    <property type="term" value="F:ATP binding"/>
    <property type="evidence" value="ECO:0007669"/>
    <property type="project" value="UniProtKB-KW"/>
</dbReference>
<keyword evidence="12" id="KW-0418">Kinase</keyword>
<comment type="caution">
    <text evidence="12">The sequence shown here is derived from an EMBL/GenBank/DDBJ whole genome shotgun (WGS) entry which is preliminary data.</text>
</comment>
<dbReference type="GO" id="GO:0004713">
    <property type="term" value="F:protein tyrosine kinase activity"/>
    <property type="evidence" value="ECO:0007669"/>
    <property type="project" value="InterPro"/>
</dbReference>
<evidence type="ECO:0000256" key="4">
    <source>
        <dbReference type="ARBA" id="ARBA00022723"/>
    </source>
</evidence>
<feature type="domain" description="Protein kinase" evidence="10">
    <location>
        <begin position="277"/>
        <end position="532"/>
    </location>
</feature>
<proteinExistence type="inferred from homology"/>
<dbReference type="SMART" id="SM00285">
    <property type="entry name" value="PBD"/>
    <property type="match status" value="2"/>
</dbReference>
<evidence type="ECO:0000256" key="8">
    <source>
        <dbReference type="ARBA" id="ARBA00047899"/>
    </source>
</evidence>
<organism evidence="12 13">
    <name type="scientific">Apophysomyces ossiformis</name>
    <dbReference type="NCBI Taxonomy" id="679940"/>
    <lineage>
        <taxon>Eukaryota</taxon>
        <taxon>Fungi</taxon>
        <taxon>Fungi incertae sedis</taxon>
        <taxon>Mucoromycota</taxon>
        <taxon>Mucoromycotina</taxon>
        <taxon>Mucoromycetes</taxon>
        <taxon>Mucorales</taxon>
        <taxon>Mucorineae</taxon>
        <taxon>Mucoraceae</taxon>
        <taxon>Apophysomyces</taxon>
    </lineage>
</organism>
<evidence type="ECO:0000256" key="7">
    <source>
        <dbReference type="ARBA" id="ARBA00022842"/>
    </source>
</evidence>
<dbReference type="PANTHER" id="PTHR45832:SF22">
    <property type="entry name" value="SERINE_THREONINE-PROTEIN KINASE SAMKA-RELATED"/>
    <property type="match status" value="1"/>
</dbReference>
<evidence type="ECO:0000256" key="9">
    <source>
        <dbReference type="ARBA" id="ARBA00048679"/>
    </source>
</evidence>
<evidence type="ECO:0000259" key="11">
    <source>
        <dbReference type="PROSITE" id="PS50108"/>
    </source>
</evidence>
<dbReference type="OrthoDB" id="248923at2759"/>
<dbReference type="Gene3D" id="1.10.510.10">
    <property type="entry name" value="Transferase(Phosphotransferase) domain 1"/>
    <property type="match status" value="1"/>
</dbReference>
<dbReference type="PROSITE" id="PS50011">
    <property type="entry name" value="PROTEIN_KINASE_DOM"/>
    <property type="match status" value="1"/>
</dbReference>
<evidence type="ECO:0000313" key="12">
    <source>
        <dbReference type="EMBL" id="KAF7722216.1"/>
    </source>
</evidence>
<comment type="cofactor">
    <cofactor evidence="1">
        <name>Mg(2+)</name>
        <dbReference type="ChEBI" id="CHEBI:18420"/>
    </cofactor>
</comment>
<dbReference type="GO" id="GO:0004674">
    <property type="term" value="F:protein serine/threonine kinase activity"/>
    <property type="evidence" value="ECO:0007669"/>
    <property type="project" value="UniProtKB-EC"/>
</dbReference>
<dbReference type="InterPro" id="IPR036936">
    <property type="entry name" value="CRIB_dom_sf"/>
</dbReference>
<dbReference type="EMBL" id="JABAYA010000207">
    <property type="protein sequence ID" value="KAF7722216.1"/>
    <property type="molecule type" value="Genomic_DNA"/>
</dbReference>
<dbReference type="InterPro" id="IPR011009">
    <property type="entry name" value="Kinase-like_dom_sf"/>
</dbReference>
<sequence length="556" mass="62196">MGNSLATPTGETPPKCHLPDKKQRLTVKHTLRKYESSSALSTLGRHYFQSSPSSNSLNPKAAKWKKEFGTKIMDIGKPTQFEHGVHVEYNKENGKYMGLPDVWQTSLPSDDILNTKFINPNLVPSPITTSQEITSCHTSKKHGKSVPTTANSIGKPYNVQHNIHVQVDLGGAGFIGLPPEWQTILAASGISEDLVKANPKTTKNLMRLHMMDALRHKDTRRTHPCHDDIETALEEFSLPIRPSKPVPLPMLTASGTTTSIDSNQYDLVDTAEPSYLYSDFVLIAEGESGPMFAAKHMATNQLVAIKKIPLSAEAKLSKIRSELTTMKMSRHPNVVEYIASYKTEDTLWIVMECMDAALADILSTLQDQGLSLRESQIARIARDILRALCRIHRLRRIHRDIRSDNVLLNRHGEVKLADFGYCAQLTEQQPKRTSVVGTPYWMSPEVIKGEGYDTKADIWGLGALMIEMAQGEPPYVEHPPLRALFLIASNGMPSLREPHKWSEDFKDFIRQCTRMNPLDRPDAETLSKHAFLSSAGTTEEMIELIEQVRQAEANDD</sequence>
<keyword evidence="7" id="KW-0460">Magnesium</keyword>
<dbReference type="SUPFAM" id="SSF56112">
    <property type="entry name" value="Protein kinase-like (PK-like)"/>
    <property type="match status" value="1"/>
</dbReference>
<dbReference type="Pfam" id="PF00786">
    <property type="entry name" value="PBD"/>
    <property type="match status" value="2"/>
</dbReference>
<reference evidence="12" key="1">
    <citation type="submission" date="2020-01" db="EMBL/GenBank/DDBJ databases">
        <title>Genome Sequencing of Three Apophysomyces-Like Fungal Strains Confirms a Novel Fungal Genus in the Mucoromycota with divergent Burkholderia-like Endosymbiotic Bacteria.</title>
        <authorList>
            <person name="Stajich J.E."/>
            <person name="Macias A.M."/>
            <person name="Carter-House D."/>
            <person name="Lovett B."/>
            <person name="Kasson L.R."/>
            <person name="Berry K."/>
            <person name="Grigoriev I."/>
            <person name="Chang Y."/>
            <person name="Spatafora J."/>
            <person name="Kasson M.T."/>
        </authorList>
    </citation>
    <scope>NUCLEOTIDE SEQUENCE</scope>
    <source>
        <strain evidence="12">NRRL A-21654</strain>
    </source>
</reference>
<keyword evidence="5" id="KW-0547">Nucleotide-binding</keyword>
<dbReference type="InterPro" id="IPR051931">
    <property type="entry name" value="PAK3-like"/>
</dbReference>
<dbReference type="PROSITE" id="PS50108">
    <property type="entry name" value="CRIB"/>
    <property type="match status" value="2"/>
</dbReference>
<feature type="domain" description="CRIB" evidence="11">
    <location>
        <begin position="153"/>
        <end position="166"/>
    </location>
</feature>
<dbReference type="Pfam" id="PF00069">
    <property type="entry name" value="Pkinase"/>
    <property type="match status" value="1"/>
</dbReference>
<protein>
    <submittedName>
        <fullName evidence="12">p21 protein (Cdc42 Rac)-activated kinase</fullName>
    </submittedName>
</protein>
<evidence type="ECO:0000256" key="6">
    <source>
        <dbReference type="ARBA" id="ARBA00022840"/>
    </source>
</evidence>
<comment type="catalytic activity">
    <reaction evidence="8">
        <text>L-threonyl-[protein] + ATP = O-phospho-L-threonyl-[protein] + ADP + H(+)</text>
        <dbReference type="Rhea" id="RHEA:46608"/>
        <dbReference type="Rhea" id="RHEA-COMP:11060"/>
        <dbReference type="Rhea" id="RHEA-COMP:11605"/>
        <dbReference type="ChEBI" id="CHEBI:15378"/>
        <dbReference type="ChEBI" id="CHEBI:30013"/>
        <dbReference type="ChEBI" id="CHEBI:30616"/>
        <dbReference type="ChEBI" id="CHEBI:61977"/>
        <dbReference type="ChEBI" id="CHEBI:456216"/>
        <dbReference type="EC" id="2.7.11.1"/>
    </reaction>
</comment>
<dbReference type="AlphaFoldDB" id="A0A8H7BH48"/>
<dbReference type="Gene3D" id="3.30.200.20">
    <property type="entry name" value="Phosphorylase Kinase, domain 1"/>
    <property type="match status" value="1"/>
</dbReference>
<dbReference type="InterPro" id="IPR000719">
    <property type="entry name" value="Prot_kinase_dom"/>
</dbReference>
<accession>A0A8H7BH48</accession>
<keyword evidence="6" id="KW-0067">ATP-binding</keyword>
<dbReference type="InterPro" id="IPR020635">
    <property type="entry name" value="Tyr_kinase_cat_dom"/>
</dbReference>
<comment type="catalytic activity">
    <reaction evidence="9">
        <text>L-seryl-[protein] + ATP = O-phospho-L-seryl-[protein] + ADP + H(+)</text>
        <dbReference type="Rhea" id="RHEA:17989"/>
        <dbReference type="Rhea" id="RHEA-COMP:9863"/>
        <dbReference type="Rhea" id="RHEA-COMP:11604"/>
        <dbReference type="ChEBI" id="CHEBI:15378"/>
        <dbReference type="ChEBI" id="CHEBI:29999"/>
        <dbReference type="ChEBI" id="CHEBI:30616"/>
        <dbReference type="ChEBI" id="CHEBI:83421"/>
        <dbReference type="ChEBI" id="CHEBI:456216"/>
        <dbReference type="EC" id="2.7.11.1"/>
    </reaction>
</comment>
<evidence type="ECO:0000256" key="1">
    <source>
        <dbReference type="ARBA" id="ARBA00001946"/>
    </source>
</evidence>
<feature type="domain" description="CRIB" evidence="11">
    <location>
        <begin position="75"/>
        <end position="88"/>
    </location>
</feature>
<dbReference type="Gene3D" id="3.90.810.10">
    <property type="entry name" value="CRIB domain"/>
    <property type="match status" value="2"/>
</dbReference>
<evidence type="ECO:0000256" key="3">
    <source>
        <dbReference type="ARBA" id="ARBA00022679"/>
    </source>
</evidence>
<comment type="similarity">
    <text evidence="2">Belongs to the protein kinase superfamily. STE Ser/Thr protein kinase family. STE20 subfamily.</text>
</comment>
<dbReference type="SMART" id="SM00219">
    <property type="entry name" value="TyrKc"/>
    <property type="match status" value="1"/>
</dbReference>